<reference evidence="2" key="1">
    <citation type="submission" date="2015-07" db="EMBL/GenBank/DDBJ databases">
        <title>Draft genome sequence of the purine-degrading Gottschalkia purinilyticum DSM 1384 (formerly Clostridium purinilyticum).</title>
        <authorList>
            <person name="Poehlein A."/>
            <person name="Schiel-Bengelsdorf B."/>
            <person name="Bengelsdorf F.R."/>
            <person name="Daniel R."/>
            <person name="Duerre P."/>
        </authorList>
    </citation>
    <scope>NUCLEOTIDE SEQUENCE [LARGE SCALE GENOMIC DNA]</scope>
    <source>
        <strain evidence="2">DSM 1384</strain>
    </source>
</reference>
<comment type="caution">
    <text evidence="1">The sequence shown here is derived from an EMBL/GenBank/DDBJ whole genome shotgun (WGS) entry which is preliminary data.</text>
</comment>
<sequence>MGKETNKDNDQFTKLSNEELLNDIKETNRSQLSNIGLMAYVELFNRNVYLRTILKEEQDLLKDMLNDEKSFKELYDKCHSSFIGLEQASNLKDSEEINIDELKELRRDIVKLLKGLSAYSTEISYSNEIAKDMIYKNFIKENETDLDKNLDYRKFYQSVNAFIIEDPNMIKNKVMDITSILPVRVSKQKYYDIISKAFIRNLSKGSKKRTDVVLNRYKTLFNGSLEAEYGLYFSKYFRKAQEARQIQFEKASQEELKEIYNDTFNTMSEINKVSNIIRELGVIVNRIIAIAMLKESILSEIEEYPINSLVSSWKSYIKDENNRSKVIENYKKLFEALDKKFKETNIKLQKLTLENFNRKNKIDDNLKEELLKTQYVLDYINDYALEQEEILPSDYEDAVDKEYLEQAVKSLIQFIDRNIKDMSNSQRRIRMKRLLALTEMAFASPQEFFEYFANSIDMISSKEELLSTMNSILELMNFYRNSKNTVKH</sequence>
<dbReference type="AlphaFoldDB" id="A0A0L0WDM8"/>
<dbReference type="STRING" id="1503.CLPU_3c03260"/>
<dbReference type="EMBL" id="LGSS01000003">
    <property type="protein sequence ID" value="KNF09546.1"/>
    <property type="molecule type" value="Genomic_DNA"/>
</dbReference>
<keyword evidence="2" id="KW-1185">Reference proteome</keyword>
<dbReference type="Proteomes" id="UP000037267">
    <property type="component" value="Unassembled WGS sequence"/>
</dbReference>
<name>A0A0L0WDM8_GOTPU</name>
<dbReference type="RefSeq" id="WP_050354517.1">
    <property type="nucleotide sequence ID" value="NZ_LGSS01000003.1"/>
</dbReference>
<evidence type="ECO:0000313" key="1">
    <source>
        <dbReference type="EMBL" id="KNF09546.1"/>
    </source>
</evidence>
<evidence type="ECO:0000313" key="2">
    <source>
        <dbReference type="Proteomes" id="UP000037267"/>
    </source>
</evidence>
<gene>
    <name evidence="1" type="ORF">CLPU_3c03260</name>
</gene>
<protein>
    <submittedName>
        <fullName evidence="1">Uncharacterized protein</fullName>
    </submittedName>
</protein>
<dbReference type="OrthoDB" id="1727081at2"/>
<organism evidence="1 2">
    <name type="scientific">Gottschalkia purinilytica</name>
    <name type="common">Clostridium purinilyticum</name>
    <dbReference type="NCBI Taxonomy" id="1503"/>
    <lineage>
        <taxon>Bacteria</taxon>
        <taxon>Bacillati</taxon>
        <taxon>Bacillota</taxon>
        <taxon>Tissierellia</taxon>
        <taxon>Tissierellales</taxon>
        <taxon>Gottschalkiaceae</taxon>
        <taxon>Gottschalkia</taxon>
    </lineage>
</organism>
<proteinExistence type="predicted"/>
<accession>A0A0L0WDM8</accession>